<protein>
    <submittedName>
        <fullName evidence="1">Uncharacterized protein</fullName>
    </submittedName>
</protein>
<evidence type="ECO:0000313" key="1">
    <source>
        <dbReference type="EMBL" id="WXA94011.1"/>
    </source>
</evidence>
<organism evidence="1 2">
    <name type="scientific">Pendulispora brunnea</name>
    <dbReference type="NCBI Taxonomy" id="2905690"/>
    <lineage>
        <taxon>Bacteria</taxon>
        <taxon>Pseudomonadati</taxon>
        <taxon>Myxococcota</taxon>
        <taxon>Myxococcia</taxon>
        <taxon>Myxococcales</taxon>
        <taxon>Sorangiineae</taxon>
        <taxon>Pendulisporaceae</taxon>
        <taxon>Pendulispora</taxon>
    </lineage>
</organism>
<dbReference type="Proteomes" id="UP001379533">
    <property type="component" value="Chromosome"/>
</dbReference>
<name>A0ABZ2KC91_9BACT</name>
<reference evidence="1 2" key="1">
    <citation type="submission" date="2021-12" db="EMBL/GenBank/DDBJ databases">
        <title>Discovery of the Pendulisporaceae a myxobacterial family with distinct sporulation behavior and unique specialized metabolism.</title>
        <authorList>
            <person name="Garcia R."/>
            <person name="Popoff A."/>
            <person name="Bader C.D."/>
            <person name="Loehr J."/>
            <person name="Walesch S."/>
            <person name="Walt C."/>
            <person name="Boldt J."/>
            <person name="Bunk B."/>
            <person name="Haeckl F.J.F.P.J."/>
            <person name="Gunesch A.P."/>
            <person name="Birkelbach J."/>
            <person name="Nuebel U."/>
            <person name="Pietschmann T."/>
            <person name="Bach T."/>
            <person name="Mueller R."/>
        </authorList>
    </citation>
    <scope>NUCLEOTIDE SEQUENCE [LARGE SCALE GENOMIC DNA]</scope>
    <source>
        <strain evidence="1 2">MSr12523</strain>
    </source>
</reference>
<accession>A0ABZ2KC91</accession>
<evidence type="ECO:0000313" key="2">
    <source>
        <dbReference type="Proteomes" id="UP001379533"/>
    </source>
</evidence>
<dbReference type="RefSeq" id="WP_394844615.1">
    <property type="nucleotide sequence ID" value="NZ_CP089982.1"/>
</dbReference>
<keyword evidence="2" id="KW-1185">Reference proteome</keyword>
<gene>
    <name evidence="1" type="ORF">LZC95_47120</name>
</gene>
<sequence length="311" mass="33169">MSWALAFAMAGAVEAALPPTPSWWVDPASCPQWTTPLSRQIALACEATGHACDVTTSDKAARRLVLQCADADHWTLEAHDVSGTGLWHIEVRGGDDERLRAAAVWVARSDVTMAAAPTTTPATPAAPPQITLNPPPQQRWGGLDLAGRLGYYADSGDGAPGYGAALRIHDPGELIRFLPPRFNSFASLAGEATWSGGYFDERAFSLRAGVGITWHAPRTKDIIGFSLELGVGVARTRETNPGFSGSDRDPSRDYVITGHVPFGYLLARMIAEAPVPGIFRPFISLGLGTTVPKSPGLVMGSVEIGVRWIAW</sequence>
<proteinExistence type="predicted"/>
<dbReference type="EMBL" id="CP089982">
    <property type="protein sequence ID" value="WXA94011.1"/>
    <property type="molecule type" value="Genomic_DNA"/>
</dbReference>